<evidence type="ECO:0000256" key="6">
    <source>
        <dbReference type="SAM" id="MobiDB-lite"/>
    </source>
</evidence>
<proteinExistence type="inferred from homology"/>
<dbReference type="CDD" id="cd04451">
    <property type="entry name" value="S1_IF1"/>
    <property type="match status" value="1"/>
</dbReference>
<comment type="caution">
    <text evidence="8">The sequence shown here is derived from an EMBL/GenBank/DDBJ whole genome shotgun (WGS) entry which is preliminary data.</text>
</comment>
<keyword evidence="4" id="KW-0963">Cytoplasm</keyword>
<dbReference type="InterPro" id="IPR003029">
    <property type="entry name" value="S1_domain"/>
</dbReference>
<keyword evidence="2 4" id="KW-0396">Initiation factor</keyword>
<dbReference type="InterPro" id="IPR006196">
    <property type="entry name" value="RNA-binding_domain_S1_IF1"/>
</dbReference>
<evidence type="ECO:0000256" key="2">
    <source>
        <dbReference type="ARBA" id="ARBA00022540"/>
    </source>
</evidence>
<keyword evidence="4" id="KW-0694">RNA-binding</keyword>
<dbReference type="InterPro" id="IPR012340">
    <property type="entry name" value="NA-bd_OB-fold"/>
</dbReference>
<evidence type="ECO:0000256" key="4">
    <source>
        <dbReference type="HAMAP-Rule" id="MF_00075"/>
    </source>
</evidence>
<dbReference type="GO" id="GO:0005829">
    <property type="term" value="C:cytosol"/>
    <property type="evidence" value="ECO:0007669"/>
    <property type="project" value="TreeGrafter"/>
</dbReference>
<keyword evidence="4" id="KW-0699">rRNA-binding</keyword>
<evidence type="ECO:0000313" key="8">
    <source>
        <dbReference type="EMBL" id="MBC2601319.1"/>
    </source>
</evidence>
<reference evidence="8 9" key="1">
    <citation type="submission" date="2020-07" db="EMBL/GenBank/DDBJ databases">
        <authorList>
            <person name="Feng X."/>
        </authorList>
    </citation>
    <scope>NUCLEOTIDE SEQUENCE [LARGE SCALE GENOMIC DNA]</scope>
    <source>
        <strain evidence="8 9">JCM14086</strain>
    </source>
</reference>
<dbReference type="PANTHER" id="PTHR33370">
    <property type="entry name" value="TRANSLATION INITIATION FACTOR IF-1, CHLOROPLASTIC"/>
    <property type="match status" value="1"/>
</dbReference>
<dbReference type="NCBIfam" id="TIGR00008">
    <property type="entry name" value="infA"/>
    <property type="match status" value="1"/>
</dbReference>
<evidence type="ECO:0000256" key="3">
    <source>
        <dbReference type="ARBA" id="ARBA00022917"/>
    </source>
</evidence>
<sequence>MMPDDEVEVEGKIVSVLPGTMFRVELSNGHRVLAHISGKLRKHFIKITTGDTVKMVMSPYDLDKARITYRLRNSNSNRNAPIRSYGPRNRKR</sequence>
<dbReference type="Gene3D" id="2.40.50.140">
    <property type="entry name" value="Nucleic acid-binding proteins"/>
    <property type="match status" value="1"/>
</dbReference>
<dbReference type="SMART" id="SM00316">
    <property type="entry name" value="S1"/>
    <property type="match status" value="1"/>
</dbReference>
<organism evidence="8 9">
    <name type="scientific">Puniceicoccus vermicola</name>
    <dbReference type="NCBI Taxonomy" id="388746"/>
    <lineage>
        <taxon>Bacteria</taxon>
        <taxon>Pseudomonadati</taxon>
        <taxon>Verrucomicrobiota</taxon>
        <taxon>Opitutia</taxon>
        <taxon>Puniceicoccales</taxon>
        <taxon>Puniceicoccaceae</taxon>
        <taxon>Puniceicoccus</taxon>
    </lineage>
</organism>
<evidence type="ECO:0000259" key="7">
    <source>
        <dbReference type="PROSITE" id="PS50832"/>
    </source>
</evidence>
<dbReference type="GO" id="GO:0019843">
    <property type="term" value="F:rRNA binding"/>
    <property type="evidence" value="ECO:0007669"/>
    <property type="project" value="UniProtKB-UniRule"/>
</dbReference>
<comment type="subunit">
    <text evidence="4">Component of the 30S ribosomal translation pre-initiation complex which assembles on the 30S ribosome in the order IF-2 and IF-3, IF-1 and N-formylmethionyl-tRNA(fMet); mRNA recruitment can occur at any time during PIC assembly.</text>
</comment>
<feature type="region of interest" description="Disordered" evidence="6">
    <location>
        <begin position="72"/>
        <end position="92"/>
    </location>
</feature>
<dbReference type="EMBL" id="JACHVA010000052">
    <property type="protein sequence ID" value="MBC2601319.1"/>
    <property type="molecule type" value="Genomic_DNA"/>
</dbReference>
<name>A0A7X1AWS9_9BACT</name>
<evidence type="ECO:0000256" key="1">
    <source>
        <dbReference type="ARBA" id="ARBA00010939"/>
    </source>
</evidence>
<dbReference type="PANTHER" id="PTHR33370:SF1">
    <property type="entry name" value="TRANSLATION INITIATION FACTOR IF-1, CHLOROPLASTIC"/>
    <property type="match status" value="1"/>
</dbReference>
<keyword evidence="3 4" id="KW-0648">Protein biosynthesis</keyword>
<comment type="similarity">
    <text evidence="1 4">Belongs to the IF-1 family.</text>
</comment>
<comment type="subcellular location">
    <subcellularLocation>
        <location evidence="4">Cytoplasm</location>
    </subcellularLocation>
</comment>
<dbReference type="PROSITE" id="PS50832">
    <property type="entry name" value="S1_IF1_TYPE"/>
    <property type="match status" value="1"/>
</dbReference>
<dbReference type="GO" id="GO:0003743">
    <property type="term" value="F:translation initiation factor activity"/>
    <property type="evidence" value="ECO:0007669"/>
    <property type="project" value="UniProtKB-UniRule"/>
</dbReference>
<dbReference type="SUPFAM" id="SSF50249">
    <property type="entry name" value="Nucleic acid-binding proteins"/>
    <property type="match status" value="1"/>
</dbReference>
<feature type="domain" description="S1-like" evidence="7">
    <location>
        <begin position="1"/>
        <end position="72"/>
    </location>
</feature>
<dbReference type="HAMAP" id="MF_00075">
    <property type="entry name" value="IF_1"/>
    <property type="match status" value="1"/>
</dbReference>
<dbReference type="Proteomes" id="UP000525652">
    <property type="component" value="Unassembled WGS sequence"/>
</dbReference>
<evidence type="ECO:0000256" key="5">
    <source>
        <dbReference type="NCBIfam" id="TIGR00008"/>
    </source>
</evidence>
<protein>
    <recommendedName>
        <fullName evidence="4 5">Translation initiation factor IF-1</fullName>
    </recommendedName>
</protein>
<gene>
    <name evidence="4 8" type="primary">infA</name>
    <name evidence="8" type="ORF">H5P30_05970</name>
</gene>
<dbReference type="AlphaFoldDB" id="A0A7X1AWS9"/>
<dbReference type="FunFam" id="2.40.50.140:FF:000002">
    <property type="entry name" value="Translation initiation factor IF-1"/>
    <property type="match status" value="1"/>
</dbReference>
<keyword evidence="9" id="KW-1185">Reference proteome</keyword>
<accession>A0A7X1AWS9</accession>
<comment type="function">
    <text evidence="4">One of the essential components for the initiation of protein synthesis. Stabilizes the binding of IF-2 and IF-3 on the 30S subunit to which N-formylmethionyl-tRNA(fMet) subsequently binds. Helps modulate mRNA selection, yielding the 30S pre-initiation complex (PIC). Upon addition of the 50S ribosomal subunit IF-1, IF-2 and IF-3 are released leaving the mature 70S translation initiation complex.</text>
</comment>
<dbReference type="Pfam" id="PF01176">
    <property type="entry name" value="eIF-1a"/>
    <property type="match status" value="1"/>
</dbReference>
<evidence type="ECO:0000313" key="9">
    <source>
        <dbReference type="Proteomes" id="UP000525652"/>
    </source>
</evidence>
<dbReference type="GO" id="GO:0043022">
    <property type="term" value="F:ribosome binding"/>
    <property type="evidence" value="ECO:0007669"/>
    <property type="project" value="UniProtKB-UniRule"/>
</dbReference>
<dbReference type="InterPro" id="IPR004368">
    <property type="entry name" value="TIF_IF1"/>
</dbReference>